<comment type="caution">
    <text evidence="1">The sequence shown here is derived from an EMBL/GenBank/DDBJ whole genome shotgun (WGS) entry which is preliminary data.</text>
</comment>
<evidence type="ECO:0000313" key="2">
    <source>
        <dbReference type="Proteomes" id="UP000260680"/>
    </source>
</evidence>
<evidence type="ECO:0000313" key="1">
    <source>
        <dbReference type="EMBL" id="RFZ75852.1"/>
    </source>
</evidence>
<reference evidence="1 2" key="1">
    <citation type="submission" date="2018-07" db="EMBL/GenBank/DDBJ databases">
        <title>New species, Clostridium PI-S10-A1B.</title>
        <authorList>
            <person name="Krishna G."/>
            <person name="Summeta K."/>
            <person name="Shikha S."/>
            <person name="Prabhu P.B."/>
            <person name="Suresh K."/>
        </authorList>
    </citation>
    <scope>NUCLEOTIDE SEQUENCE [LARGE SCALE GENOMIC DNA]</scope>
    <source>
        <strain evidence="1 2">PI-S10-A1B</strain>
    </source>
</reference>
<sequence>MISNTLSKTLFICKTPLPLVILENQQANVNDLQTGIKEKENVKNKLLIESRMLLTFFFTLLPYIRD</sequence>
<gene>
    <name evidence="1" type="ORF">DS742_26490</name>
</gene>
<organism evidence="1 2">
    <name type="scientific">Lacrimispora amygdalina</name>
    <dbReference type="NCBI Taxonomy" id="253257"/>
    <lineage>
        <taxon>Bacteria</taxon>
        <taxon>Bacillati</taxon>
        <taxon>Bacillota</taxon>
        <taxon>Clostridia</taxon>
        <taxon>Lachnospirales</taxon>
        <taxon>Lachnospiraceae</taxon>
        <taxon>Lacrimispora</taxon>
    </lineage>
</organism>
<proteinExistence type="predicted"/>
<dbReference type="AlphaFoldDB" id="A0A3E2N4F6"/>
<dbReference type="EMBL" id="QOHO01000113">
    <property type="protein sequence ID" value="RFZ75852.1"/>
    <property type="molecule type" value="Genomic_DNA"/>
</dbReference>
<dbReference type="Proteomes" id="UP000260680">
    <property type="component" value="Unassembled WGS sequence"/>
</dbReference>
<accession>A0A3E2N4F6</accession>
<name>A0A3E2N4F6_9FIRM</name>
<protein>
    <submittedName>
        <fullName evidence="1">Uncharacterized protein</fullName>
    </submittedName>
</protein>